<keyword evidence="12" id="KW-0472">Membrane</keyword>
<dbReference type="FunFam" id="1.10.630.10:FF:000042">
    <property type="entry name" value="Cytochrome P450"/>
    <property type="match status" value="1"/>
</dbReference>
<dbReference type="Proteomes" id="UP001562425">
    <property type="component" value="Unassembled WGS sequence"/>
</dbReference>
<accession>A0ABD1D2U1</accession>
<evidence type="ECO:0000256" key="11">
    <source>
        <dbReference type="ARBA" id="ARBA00023033"/>
    </source>
</evidence>
<evidence type="ECO:0000256" key="5">
    <source>
        <dbReference type="ARBA" id="ARBA00022617"/>
    </source>
</evidence>
<dbReference type="EMBL" id="JBEHCU010008333">
    <property type="protein sequence ID" value="KAL1384643.1"/>
    <property type="molecule type" value="Genomic_DNA"/>
</dbReference>
<evidence type="ECO:0008006" key="17">
    <source>
        <dbReference type="Google" id="ProtNLM"/>
    </source>
</evidence>
<dbReference type="SUPFAM" id="SSF48264">
    <property type="entry name" value="Cytochrome P450"/>
    <property type="match status" value="1"/>
</dbReference>
<evidence type="ECO:0000256" key="1">
    <source>
        <dbReference type="ARBA" id="ARBA00001971"/>
    </source>
</evidence>
<dbReference type="InterPro" id="IPR001128">
    <property type="entry name" value="Cyt_P450"/>
</dbReference>
<dbReference type="InterPro" id="IPR036396">
    <property type="entry name" value="Cyt_P450_sf"/>
</dbReference>
<evidence type="ECO:0000313" key="16">
    <source>
        <dbReference type="Proteomes" id="UP001562425"/>
    </source>
</evidence>
<dbReference type="PANTHER" id="PTHR24292:SF103">
    <property type="entry name" value="CYTOCHROME P450 6BS1"/>
    <property type="match status" value="1"/>
</dbReference>
<evidence type="ECO:0000256" key="10">
    <source>
        <dbReference type="ARBA" id="ARBA00023004"/>
    </source>
</evidence>
<reference evidence="15 16" key="1">
    <citation type="submission" date="2024-05" db="EMBL/GenBank/DDBJ databases">
        <title>Culex pipiens pipiens assembly and annotation.</title>
        <authorList>
            <person name="Alout H."/>
            <person name="Durand T."/>
        </authorList>
    </citation>
    <scope>NUCLEOTIDE SEQUENCE [LARGE SCALE GENOMIC DNA]</scope>
    <source>
        <strain evidence="15">HA-2024</strain>
        <tissue evidence="15">Whole body</tissue>
    </source>
</reference>
<evidence type="ECO:0000256" key="2">
    <source>
        <dbReference type="ARBA" id="ARBA00004174"/>
    </source>
</evidence>
<feature type="binding site" description="axial binding residue" evidence="13">
    <location>
        <position position="443"/>
    </location>
    <ligand>
        <name>heme</name>
        <dbReference type="ChEBI" id="CHEBI:30413"/>
    </ligand>
    <ligandPart>
        <name>Fe</name>
        <dbReference type="ChEBI" id="CHEBI:18248"/>
    </ligandPart>
</feature>
<keyword evidence="11 14" id="KW-0503">Monooxygenase</keyword>
<dbReference type="GO" id="GO:0005789">
    <property type="term" value="C:endoplasmic reticulum membrane"/>
    <property type="evidence" value="ECO:0007669"/>
    <property type="project" value="UniProtKB-SubCell"/>
</dbReference>
<comment type="similarity">
    <text evidence="4 14">Belongs to the cytochrome P450 family.</text>
</comment>
<dbReference type="Gene3D" id="1.10.630.10">
    <property type="entry name" value="Cytochrome P450"/>
    <property type="match status" value="1"/>
</dbReference>
<evidence type="ECO:0000256" key="7">
    <source>
        <dbReference type="ARBA" id="ARBA00022824"/>
    </source>
</evidence>
<dbReference type="PRINTS" id="PR00385">
    <property type="entry name" value="P450"/>
</dbReference>
<evidence type="ECO:0000256" key="9">
    <source>
        <dbReference type="ARBA" id="ARBA00023002"/>
    </source>
</evidence>
<comment type="subcellular location">
    <subcellularLocation>
        <location evidence="3">Endoplasmic reticulum membrane</location>
        <topology evidence="3">Peripheral membrane protein</topology>
    </subcellularLocation>
    <subcellularLocation>
        <location evidence="2">Microsome membrane</location>
        <topology evidence="2">Peripheral membrane protein</topology>
    </subcellularLocation>
</comment>
<evidence type="ECO:0000256" key="6">
    <source>
        <dbReference type="ARBA" id="ARBA00022723"/>
    </source>
</evidence>
<keyword evidence="10 13" id="KW-0408">Iron</keyword>
<evidence type="ECO:0000256" key="12">
    <source>
        <dbReference type="ARBA" id="ARBA00023136"/>
    </source>
</evidence>
<dbReference type="PRINTS" id="PR00463">
    <property type="entry name" value="EP450I"/>
</dbReference>
<dbReference type="InterPro" id="IPR002401">
    <property type="entry name" value="Cyt_P450_E_grp-I"/>
</dbReference>
<keyword evidence="6 13" id="KW-0479">Metal-binding</keyword>
<proteinExistence type="inferred from homology"/>
<gene>
    <name evidence="15" type="ORF">pipiens_012997</name>
</gene>
<dbReference type="AlphaFoldDB" id="A0ABD1D2U1"/>
<dbReference type="CDD" id="cd11056">
    <property type="entry name" value="CYP6-like"/>
    <property type="match status" value="1"/>
</dbReference>
<evidence type="ECO:0000313" key="15">
    <source>
        <dbReference type="EMBL" id="KAL1384643.1"/>
    </source>
</evidence>
<dbReference type="InterPro" id="IPR017972">
    <property type="entry name" value="Cyt_P450_CS"/>
</dbReference>
<comment type="caution">
    <text evidence="15">The sequence shown here is derived from an EMBL/GenBank/DDBJ whole genome shotgun (WGS) entry which is preliminary data.</text>
</comment>
<dbReference type="GO" id="GO:0046872">
    <property type="term" value="F:metal ion binding"/>
    <property type="evidence" value="ECO:0007669"/>
    <property type="project" value="UniProtKB-KW"/>
</dbReference>
<name>A0ABD1D2U1_CULPP</name>
<dbReference type="Pfam" id="PF00067">
    <property type="entry name" value="p450"/>
    <property type="match status" value="1"/>
</dbReference>
<evidence type="ECO:0000256" key="14">
    <source>
        <dbReference type="RuleBase" id="RU000461"/>
    </source>
</evidence>
<keyword evidence="7" id="KW-0256">Endoplasmic reticulum</keyword>
<dbReference type="PANTHER" id="PTHR24292">
    <property type="entry name" value="CYTOCHROME P450"/>
    <property type="match status" value="1"/>
</dbReference>
<evidence type="ECO:0000256" key="3">
    <source>
        <dbReference type="ARBA" id="ARBA00004406"/>
    </source>
</evidence>
<dbReference type="InterPro" id="IPR050476">
    <property type="entry name" value="Insect_CytP450_Detox"/>
</dbReference>
<sequence length="498" mass="57093">MLLYLAILALSLAVLWIRKRYSYWSDRDVRYLKPTFPFGNIRGLGRKEQLALAFQRLYLQLKGSGPFGGVFFFVNPVAMALDLDFVKNVLVKDFQHFHDRSIYYNERDDPLSAHLVTIEGTKWRNLRTKLTPTFSSGKMKMMFPTIMGVAEQFKELLLGEVGSGGEVEMKEILARFTTDVIGTCAFGLECNSLHDSEAAFRRMGRKVMEPPPGRLFVVILAQQFRKIARALRVKTIDTDVSQFFMNAVRETVEYREKNHVERNDFMNLLIKMKNGQPVEDGTTVDTEGLTLEEIAAQAFVFFLAGFETSSTAMTYCLYELARNPELQQKARDDVLKTIKKHGSLTYEAAHDMHYIEMCINESLRKYPPIGQLTRTVSKDYKVPGTEHTLEKGTTVAIPVYGIHHDPEFYADPERYDPDRFLPEELAKRNPYSFLPFGEGPRNCIGLRFGMMQARIGLATLLKDFRIRMSSKTQEPLRIDAQKVVLTFEGGLWLHIEKI</sequence>
<dbReference type="GO" id="GO:0004497">
    <property type="term" value="F:monooxygenase activity"/>
    <property type="evidence" value="ECO:0007669"/>
    <property type="project" value="UniProtKB-KW"/>
</dbReference>
<comment type="cofactor">
    <cofactor evidence="1 13">
        <name>heme</name>
        <dbReference type="ChEBI" id="CHEBI:30413"/>
    </cofactor>
</comment>
<keyword evidence="9 14" id="KW-0560">Oxidoreductase</keyword>
<keyword evidence="8" id="KW-0492">Microsome</keyword>
<evidence type="ECO:0000256" key="13">
    <source>
        <dbReference type="PIRSR" id="PIRSR602401-1"/>
    </source>
</evidence>
<protein>
    <recommendedName>
        <fullName evidence="17">Cytochrome P450</fullName>
    </recommendedName>
</protein>
<evidence type="ECO:0000256" key="4">
    <source>
        <dbReference type="ARBA" id="ARBA00010617"/>
    </source>
</evidence>
<evidence type="ECO:0000256" key="8">
    <source>
        <dbReference type="ARBA" id="ARBA00022848"/>
    </source>
</evidence>
<organism evidence="15 16">
    <name type="scientific">Culex pipiens pipiens</name>
    <name type="common">Northern house mosquito</name>
    <dbReference type="NCBI Taxonomy" id="38569"/>
    <lineage>
        <taxon>Eukaryota</taxon>
        <taxon>Metazoa</taxon>
        <taxon>Ecdysozoa</taxon>
        <taxon>Arthropoda</taxon>
        <taxon>Hexapoda</taxon>
        <taxon>Insecta</taxon>
        <taxon>Pterygota</taxon>
        <taxon>Neoptera</taxon>
        <taxon>Endopterygota</taxon>
        <taxon>Diptera</taxon>
        <taxon>Nematocera</taxon>
        <taxon>Culicoidea</taxon>
        <taxon>Culicidae</taxon>
        <taxon>Culicinae</taxon>
        <taxon>Culicini</taxon>
        <taxon>Culex</taxon>
        <taxon>Culex</taxon>
    </lineage>
</organism>
<keyword evidence="16" id="KW-1185">Reference proteome</keyword>
<keyword evidence="5 13" id="KW-0349">Heme</keyword>
<dbReference type="PROSITE" id="PS00086">
    <property type="entry name" value="CYTOCHROME_P450"/>
    <property type="match status" value="1"/>
</dbReference>